<evidence type="ECO:0008006" key="3">
    <source>
        <dbReference type="Google" id="ProtNLM"/>
    </source>
</evidence>
<evidence type="ECO:0000313" key="1">
    <source>
        <dbReference type="EMBL" id="KGM07846.1"/>
    </source>
</evidence>
<dbReference type="InterPro" id="IPR021379">
    <property type="entry name" value="DUF3012"/>
</dbReference>
<dbReference type="Proteomes" id="UP000029999">
    <property type="component" value="Unassembled WGS sequence"/>
</dbReference>
<gene>
    <name evidence="1" type="ORF">LP43_0262</name>
</gene>
<protein>
    <recommendedName>
        <fullName evidence="3">DUF3012 domain-containing protein</fullName>
    </recommendedName>
</protein>
<sequence length="63" mass="7059">MTITARLLSFPAILFIIFGVAACTPEVGSEKWCQMMKDTPKGDWTANHAADFTRHCIFPNNDK</sequence>
<evidence type="ECO:0000313" key="2">
    <source>
        <dbReference type="Proteomes" id="UP000029999"/>
    </source>
</evidence>
<dbReference type="Pfam" id="PF11216">
    <property type="entry name" value="DUF3012"/>
    <property type="match status" value="1"/>
</dbReference>
<dbReference type="AlphaFoldDB" id="A0A0A0BIR4"/>
<comment type="caution">
    <text evidence="1">The sequence shown here is derived from an EMBL/GenBank/DDBJ whole genome shotgun (WGS) entry which is preliminary data.</text>
</comment>
<dbReference type="STRING" id="392484.LP43_0262"/>
<reference evidence="1 2" key="1">
    <citation type="submission" date="2014-09" db="EMBL/GenBank/DDBJ databases">
        <authorList>
            <person name="Grob C."/>
            <person name="Taubert M."/>
            <person name="Howat A.M."/>
            <person name="Burns O.J."/>
            <person name="Dixon J.L."/>
            <person name="Chen Y."/>
            <person name="Murrell J.C."/>
        </authorList>
    </citation>
    <scope>NUCLEOTIDE SEQUENCE [LARGE SCALE GENOMIC DNA]</scope>
    <source>
        <strain evidence="1">L4</strain>
    </source>
</reference>
<dbReference type="PROSITE" id="PS51257">
    <property type="entry name" value="PROKAR_LIPOPROTEIN"/>
    <property type="match status" value="1"/>
</dbReference>
<proteinExistence type="predicted"/>
<name>A0A0A0BIR4_9GAMM</name>
<dbReference type="EMBL" id="JRQD01000001">
    <property type="protein sequence ID" value="KGM07846.1"/>
    <property type="molecule type" value="Genomic_DNA"/>
</dbReference>
<organism evidence="1 2">
    <name type="scientific">Methylophaga thiooxydans</name>
    <dbReference type="NCBI Taxonomy" id="392484"/>
    <lineage>
        <taxon>Bacteria</taxon>
        <taxon>Pseudomonadati</taxon>
        <taxon>Pseudomonadota</taxon>
        <taxon>Gammaproteobacteria</taxon>
        <taxon>Thiotrichales</taxon>
        <taxon>Piscirickettsiaceae</taxon>
        <taxon>Methylophaga</taxon>
    </lineage>
</organism>
<dbReference type="RefSeq" id="WP_036311168.1">
    <property type="nucleotide sequence ID" value="NZ_JRQD01000001.1"/>
</dbReference>
<accession>A0A0A0BIR4</accession>